<protein>
    <submittedName>
        <fullName evidence="1">Uncharacterized protein</fullName>
    </submittedName>
</protein>
<evidence type="ECO:0000313" key="1">
    <source>
        <dbReference type="EMBL" id="ODV80413.1"/>
    </source>
</evidence>
<dbReference type="AlphaFoldDB" id="A0A1E4SLL1"/>
<dbReference type="GeneID" id="30985770"/>
<reference evidence="2" key="1">
    <citation type="submission" date="2016-05" db="EMBL/GenBank/DDBJ databases">
        <title>Comparative genomics of biotechnologically important yeasts.</title>
        <authorList>
            <consortium name="DOE Joint Genome Institute"/>
            <person name="Riley R."/>
            <person name="Haridas S."/>
            <person name="Wolfe K.H."/>
            <person name="Lopes M.R."/>
            <person name="Hittinger C.T."/>
            <person name="Goker M."/>
            <person name="Salamov A."/>
            <person name="Wisecaver J."/>
            <person name="Long T.M."/>
            <person name="Aerts A.L."/>
            <person name="Barry K."/>
            <person name="Choi C."/>
            <person name="Clum A."/>
            <person name="Coughlan A.Y."/>
            <person name="Deshpande S."/>
            <person name="Douglass A.P."/>
            <person name="Hanson S.J."/>
            <person name="Klenk H.-P."/>
            <person name="Labutti K."/>
            <person name="Lapidus A."/>
            <person name="Lindquist E."/>
            <person name="Lipzen A."/>
            <person name="Meier-Kolthoff J.P."/>
            <person name="Ohm R.A."/>
            <person name="Otillar R.P."/>
            <person name="Pangilinan J."/>
            <person name="Peng Y."/>
            <person name="Rokas A."/>
            <person name="Rosa C.A."/>
            <person name="Scheuner C."/>
            <person name="Sibirny A.A."/>
            <person name="Slot J.C."/>
            <person name="Stielow J.B."/>
            <person name="Sun H."/>
            <person name="Kurtzman C.P."/>
            <person name="Blackwell M."/>
            <person name="Grigoriev I.V."/>
            <person name="Jeffries T.W."/>
        </authorList>
    </citation>
    <scope>NUCLEOTIDE SEQUENCE [LARGE SCALE GENOMIC DNA]</scope>
    <source>
        <strain evidence="2">NRRL Y-17324</strain>
    </source>
</reference>
<keyword evidence="2" id="KW-1185">Reference proteome</keyword>
<dbReference type="Proteomes" id="UP000094285">
    <property type="component" value="Unassembled WGS sequence"/>
</dbReference>
<dbReference type="RefSeq" id="XP_020065535.1">
    <property type="nucleotide sequence ID" value="XM_020211634.1"/>
</dbReference>
<dbReference type="EMBL" id="KV453911">
    <property type="protein sequence ID" value="ODV80413.1"/>
    <property type="molecule type" value="Genomic_DNA"/>
</dbReference>
<gene>
    <name evidence="1" type="ORF">CANTADRAFT_89961</name>
</gene>
<name>A0A1E4SLL1_9ASCO</name>
<proteinExistence type="predicted"/>
<accession>A0A1E4SLL1</accession>
<sequence>MRPEVPELTKNSLYVHRLAILILGFVNHVDNPIDRKLDLEDQIIHYSRNGMLWP</sequence>
<evidence type="ECO:0000313" key="2">
    <source>
        <dbReference type="Proteomes" id="UP000094285"/>
    </source>
</evidence>
<organism evidence="1 2">
    <name type="scientific">Suhomyces tanzawaensis NRRL Y-17324</name>
    <dbReference type="NCBI Taxonomy" id="984487"/>
    <lineage>
        <taxon>Eukaryota</taxon>
        <taxon>Fungi</taxon>
        <taxon>Dikarya</taxon>
        <taxon>Ascomycota</taxon>
        <taxon>Saccharomycotina</taxon>
        <taxon>Pichiomycetes</taxon>
        <taxon>Debaryomycetaceae</taxon>
        <taxon>Suhomyces</taxon>
    </lineage>
</organism>